<evidence type="ECO:0000256" key="4">
    <source>
        <dbReference type="ARBA" id="ARBA00022857"/>
    </source>
</evidence>
<proteinExistence type="inferred from homology"/>
<comment type="catalytic activity">
    <reaction evidence="7 9 14">
        <text>(S)-4-amino-5-oxopentanoate + tRNA(Glu) + NADP(+) = L-glutamyl-tRNA(Glu) + NADPH + H(+)</text>
        <dbReference type="Rhea" id="RHEA:12344"/>
        <dbReference type="Rhea" id="RHEA-COMP:9663"/>
        <dbReference type="Rhea" id="RHEA-COMP:9680"/>
        <dbReference type="ChEBI" id="CHEBI:15378"/>
        <dbReference type="ChEBI" id="CHEBI:57501"/>
        <dbReference type="ChEBI" id="CHEBI:57783"/>
        <dbReference type="ChEBI" id="CHEBI:58349"/>
        <dbReference type="ChEBI" id="CHEBI:78442"/>
        <dbReference type="ChEBI" id="CHEBI:78520"/>
        <dbReference type="EC" id="1.2.1.70"/>
    </reaction>
</comment>
<dbReference type="Proteomes" id="UP000525298">
    <property type="component" value="Unassembled WGS sequence"/>
</dbReference>
<evidence type="ECO:0000313" key="18">
    <source>
        <dbReference type="EMBL" id="MBA2879959.1"/>
    </source>
</evidence>
<dbReference type="AlphaFoldDB" id="A0A7W0C690"/>
<sequence length="444" mass="49853">MNLPGGSPSAETRKFPGKEQLPEIVIAGISHTSAPVELRECLAFSTEESRSTIQELKDHPEIREIIILSTCNRVEMLLTAHDPQSAIQRVEAHIARSRDVNVARLRQSMYTYTGAEAVRHLFRVASSLDSMVVGEPQILGQVKAAYKTAVESRATGVILNRLLHKAFSVAKRIRSETGIGDRAVSISYAAVELARKIFGRLEDKTVLLVGAGEMAELAVEHLNRSRSTGALYVANRTFSVGVELARRFSGKAIDFEEISETLESADIIISSTGASDYVLTRDQVRPVMRKRKNRPLFFIDIAVPRDVDPAINRLNNAYVYDIDELQGVIEENMESRKNESARAERIIDEAALRFQQWYDSLDVVPTIKDLQSKLSTIFAAELNKTLHFLDHLSQDDIDALERMNEAVIKKILHDPMQFLKNPGSHRDKSLYIDLIRNVFNLEDE</sequence>
<dbReference type="RefSeq" id="WP_232364603.1">
    <property type="nucleotide sequence ID" value="NZ_JACDUS010000001.1"/>
</dbReference>
<feature type="binding site" evidence="9 11">
    <location>
        <position position="141"/>
    </location>
    <ligand>
        <name>substrate</name>
    </ligand>
</feature>
<evidence type="ECO:0000259" key="17">
    <source>
        <dbReference type="Pfam" id="PF05201"/>
    </source>
</evidence>
<comment type="miscellaneous">
    <text evidence="9">During catalysis, the active site Cys acts as a nucleophile attacking the alpha-carbonyl group of tRNA-bound glutamate with the formation of a thioester intermediate between enzyme and glutamate, and the concomitant release of tRNA(Glu). The thioester intermediate is finally reduced by direct hydride transfer from NADPH, to form the product GSA.</text>
</comment>
<evidence type="ECO:0000256" key="9">
    <source>
        <dbReference type="HAMAP-Rule" id="MF_00087"/>
    </source>
</evidence>
<dbReference type="PANTHER" id="PTHR43013">
    <property type="entry name" value="GLUTAMYL-TRNA REDUCTASE"/>
    <property type="match status" value="1"/>
</dbReference>
<comment type="domain">
    <text evidence="9">Possesses an unusual extended V-shaped dimeric structure with each monomer consisting of three distinct domains arranged along a curved 'spinal' alpha-helix. The N-terminal catalytic domain specifically recognizes the glutamate moiety of the substrate. The second domain is the NADPH-binding domain, and the third C-terminal domain is responsible for dimerization.</text>
</comment>
<evidence type="ECO:0000256" key="11">
    <source>
        <dbReference type="PIRSR" id="PIRSR000445-2"/>
    </source>
</evidence>
<dbReference type="PROSITE" id="PS00747">
    <property type="entry name" value="GLUTR"/>
    <property type="match status" value="1"/>
</dbReference>
<dbReference type="InterPro" id="IPR036453">
    <property type="entry name" value="GluRdtase_dimer_dom_sf"/>
</dbReference>
<dbReference type="SUPFAM" id="SSF69742">
    <property type="entry name" value="Glutamyl tRNA-reductase catalytic, N-terminal domain"/>
    <property type="match status" value="1"/>
</dbReference>
<dbReference type="EMBL" id="JACDUS010000001">
    <property type="protein sequence ID" value="MBA2879959.1"/>
    <property type="molecule type" value="Genomic_DNA"/>
</dbReference>
<evidence type="ECO:0000256" key="14">
    <source>
        <dbReference type="RuleBase" id="RU000584"/>
    </source>
</evidence>
<dbReference type="InterPro" id="IPR015895">
    <property type="entry name" value="4pyrrol_synth_GluRdtase_N"/>
</dbReference>
<comment type="subunit">
    <text evidence="9">Homodimer.</text>
</comment>
<dbReference type="NCBIfam" id="TIGR01035">
    <property type="entry name" value="hemA"/>
    <property type="match status" value="1"/>
</dbReference>
<feature type="site" description="Important for activity" evidence="9 13">
    <location>
        <position position="120"/>
    </location>
</feature>
<protein>
    <recommendedName>
        <fullName evidence="8 9">Glutamyl-tRNA reductase</fullName>
        <shortName evidence="9">GluTR</shortName>
        <ecNumber evidence="3 9">1.2.1.70</ecNumber>
    </recommendedName>
</protein>
<dbReference type="SUPFAM" id="SSF51735">
    <property type="entry name" value="NAD(P)-binding Rossmann-fold domains"/>
    <property type="match status" value="1"/>
</dbReference>
<evidence type="ECO:0000256" key="10">
    <source>
        <dbReference type="PIRSR" id="PIRSR000445-1"/>
    </source>
</evidence>
<feature type="binding site" evidence="9 11">
    <location>
        <begin position="70"/>
        <end position="73"/>
    </location>
    <ligand>
        <name>substrate</name>
    </ligand>
</feature>
<feature type="binding site" evidence="9 11">
    <location>
        <begin position="135"/>
        <end position="137"/>
    </location>
    <ligand>
        <name>substrate</name>
    </ligand>
</feature>
<evidence type="ECO:0000256" key="7">
    <source>
        <dbReference type="ARBA" id="ARBA00047464"/>
    </source>
</evidence>
<evidence type="ECO:0000256" key="12">
    <source>
        <dbReference type="PIRSR" id="PIRSR000445-3"/>
    </source>
</evidence>
<dbReference type="Pfam" id="PF01488">
    <property type="entry name" value="Shikimate_DH"/>
    <property type="match status" value="1"/>
</dbReference>
<evidence type="ECO:0000256" key="3">
    <source>
        <dbReference type="ARBA" id="ARBA00012970"/>
    </source>
</evidence>
<keyword evidence="6 9" id="KW-0627">Porphyrin biosynthesis</keyword>
<keyword evidence="19" id="KW-1185">Reference proteome</keyword>
<comment type="function">
    <text evidence="9">Catalyzes the NADPH-dependent reduction of glutamyl-tRNA(Glu) to glutamate 1-semialdehyde (GSA).</text>
</comment>
<evidence type="ECO:0000259" key="15">
    <source>
        <dbReference type="Pfam" id="PF00745"/>
    </source>
</evidence>
<dbReference type="Gene3D" id="3.40.50.720">
    <property type="entry name" value="NAD(P)-binding Rossmann-like Domain"/>
    <property type="match status" value="1"/>
</dbReference>
<gene>
    <name evidence="9" type="primary">hemA</name>
    <name evidence="18" type="ORF">HNR65_000266</name>
</gene>
<evidence type="ECO:0000256" key="1">
    <source>
        <dbReference type="ARBA" id="ARBA00005059"/>
    </source>
</evidence>
<evidence type="ECO:0000256" key="13">
    <source>
        <dbReference type="PIRSR" id="PIRSR000445-4"/>
    </source>
</evidence>
<evidence type="ECO:0000256" key="6">
    <source>
        <dbReference type="ARBA" id="ARBA00023244"/>
    </source>
</evidence>
<dbReference type="CDD" id="cd05213">
    <property type="entry name" value="NAD_bind_Glutamyl_tRNA_reduct"/>
    <property type="match status" value="1"/>
</dbReference>
<feature type="binding site" evidence="9 12">
    <location>
        <begin position="210"/>
        <end position="215"/>
    </location>
    <ligand>
        <name>NADP(+)</name>
        <dbReference type="ChEBI" id="CHEBI:58349"/>
    </ligand>
</feature>
<dbReference type="SUPFAM" id="SSF69075">
    <property type="entry name" value="Glutamyl tRNA-reductase dimerization domain"/>
    <property type="match status" value="1"/>
</dbReference>
<dbReference type="Pfam" id="PF00745">
    <property type="entry name" value="GlutR_dimer"/>
    <property type="match status" value="1"/>
</dbReference>
<evidence type="ECO:0000313" key="19">
    <source>
        <dbReference type="Proteomes" id="UP000525298"/>
    </source>
</evidence>
<accession>A0A7W0C690</accession>
<dbReference type="PIRSF" id="PIRSF000445">
    <property type="entry name" value="4pyrrol_synth_GluRdtase"/>
    <property type="match status" value="1"/>
</dbReference>
<dbReference type="InterPro" id="IPR006151">
    <property type="entry name" value="Shikm_DH/Glu-tRNA_Rdtase"/>
</dbReference>
<dbReference type="Gene3D" id="3.30.460.30">
    <property type="entry name" value="Glutamyl-tRNA reductase, N-terminal domain"/>
    <property type="match status" value="1"/>
</dbReference>
<dbReference type="InterPro" id="IPR036291">
    <property type="entry name" value="NAD(P)-bd_dom_sf"/>
</dbReference>
<feature type="domain" description="Glutamyl-tRNA reductase N-terminal" evidence="17">
    <location>
        <begin position="28"/>
        <end position="177"/>
    </location>
</feature>
<dbReference type="HAMAP" id="MF_00087">
    <property type="entry name" value="Glu_tRNA_reductase"/>
    <property type="match status" value="1"/>
</dbReference>
<reference evidence="18 19" key="1">
    <citation type="submission" date="2020-07" db="EMBL/GenBank/DDBJ databases">
        <title>Genomic Encyclopedia of Type Strains, Phase IV (KMG-IV): sequencing the most valuable type-strain genomes for metagenomic binning, comparative biology and taxonomic classification.</title>
        <authorList>
            <person name="Goeker M."/>
        </authorList>
    </citation>
    <scope>NUCLEOTIDE SEQUENCE [LARGE SCALE GENOMIC DNA]</scope>
    <source>
        <strain evidence="18 19">DSM 17721</strain>
    </source>
</reference>
<keyword evidence="4 9" id="KW-0521">NADP</keyword>
<dbReference type="Pfam" id="PF05201">
    <property type="entry name" value="GlutR_N"/>
    <property type="match status" value="1"/>
</dbReference>
<dbReference type="InterPro" id="IPR018214">
    <property type="entry name" value="GluRdtase_CS"/>
</dbReference>
<feature type="binding site" evidence="9 11">
    <location>
        <position position="130"/>
    </location>
    <ligand>
        <name>substrate</name>
    </ligand>
</feature>
<dbReference type="GO" id="GO:0050661">
    <property type="term" value="F:NADP binding"/>
    <property type="evidence" value="ECO:0007669"/>
    <property type="project" value="InterPro"/>
</dbReference>
<organism evidence="18 19">
    <name type="scientific">Desulfosalsimonas propionicica</name>
    <dbReference type="NCBI Taxonomy" id="332175"/>
    <lineage>
        <taxon>Bacteria</taxon>
        <taxon>Pseudomonadati</taxon>
        <taxon>Thermodesulfobacteriota</taxon>
        <taxon>Desulfobacteria</taxon>
        <taxon>Desulfobacterales</taxon>
        <taxon>Desulfosalsimonadaceae</taxon>
        <taxon>Desulfosalsimonas</taxon>
    </lineage>
</organism>
<dbReference type="EC" id="1.2.1.70" evidence="3 9"/>
<keyword evidence="5 9" id="KW-0560">Oxidoreductase</keyword>
<name>A0A7W0C690_9BACT</name>
<dbReference type="InterPro" id="IPR015896">
    <property type="entry name" value="4pyrrol_synth_GluRdtase_dimer"/>
</dbReference>
<evidence type="ECO:0000259" key="16">
    <source>
        <dbReference type="Pfam" id="PF01488"/>
    </source>
</evidence>
<comment type="pathway">
    <text evidence="1 9 14">Porphyrin-containing compound metabolism; protoporphyrin-IX biosynthesis; 5-aminolevulinate from L-glutamyl-tRNA(Glu): step 1/2.</text>
</comment>
<feature type="active site" description="Nucleophile" evidence="9 10">
    <location>
        <position position="71"/>
    </location>
</feature>
<dbReference type="PANTHER" id="PTHR43013:SF1">
    <property type="entry name" value="GLUTAMYL-TRNA REDUCTASE"/>
    <property type="match status" value="1"/>
</dbReference>
<dbReference type="GO" id="GO:0008883">
    <property type="term" value="F:glutamyl-tRNA reductase activity"/>
    <property type="evidence" value="ECO:0007669"/>
    <property type="project" value="UniProtKB-UniRule"/>
</dbReference>
<dbReference type="InterPro" id="IPR000343">
    <property type="entry name" value="4pyrrol_synth_GluRdtase"/>
</dbReference>
<dbReference type="GO" id="GO:0019353">
    <property type="term" value="P:protoporphyrinogen IX biosynthetic process from glutamate"/>
    <property type="evidence" value="ECO:0007669"/>
    <property type="project" value="TreeGrafter"/>
</dbReference>
<dbReference type="UniPathway" id="UPA00251">
    <property type="reaction ID" value="UER00316"/>
</dbReference>
<dbReference type="FunFam" id="3.40.50.720:FF:000031">
    <property type="entry name" value="Glutamyl-tRNA reductase"/>
    <property type="match status" value="1"/>
</dbReference>
<feature type="domain" description="Tetrapyrrole biosynthesis glutamyl-tRNA reductase dimerisation" evidence="15">
    <location>
        <begin position="342"/>
        <end position="441"/>
    </location>
</feature>
<dbReference type="InterPro" id="IPR036343">
    <property type="entry name" value="GluRdtase_N_sf"/>
</dbReference>
<evidence type="ECO:0000256" key="8">
    <source>
        <dbReference type="ARBA" id="ARBA00068659"/>
    </source>
</evidence>
<evidence type="ECO:0000256" key="2">
    <source>
        <dbReference type="ARBA" id="ARBA00005916"/>
    </source>
</evidence>
<comment type="caution">
    <text evidence="18">The sequence shown here is derived from an EMBL/GenBank/DDBJ whole genome shotgun (WGS) entry which is preliminary data.</text>
</comment>
<evidence type="ECO:0000256" key="5">
    <source>
        <dbReference type="ARBA" id="ARBA00023002"/>
    </source>
</evidence>
<feature type="domain" description="Quinate/shikimate 5-dehydrogenase/glutamyl-tRNA reductase" evidence="16">
    <location>
        <begin position="192"/>
        <end position="328"/>
    </location>
</feature>
<dbReference type="FunFam" id="3.30.460.30:FF:000001">
    <property type="entry name" value="Glutamyl-tRNA reductase"/>
    <property type="match status" value="1"/>
</dbReference>
<comment type="similarity">
    <text evidence="2 9 14">Belongs to the glutamyl-tRNA reductase family.</text>
</comment>